<sequence>MLSRQDFFKIVRQRVKEDITTEQLYSAYEIYLICPKAASMGYIISGISSQACYRCGNCCRKPWRIEASLYDVLRWIREGRFDILADLRYVPRRKEDETAPNIKAQAIKMVELMAGHIAGCDRDLMAKAAFAIFAASRDDGCLVLPKSGEGGCIYHMDNGISSCGIHGTKPEVCMKFPKMV</sequence>
<reference evidence="1 2" key="1">
    <citation type="submission" date="2017-11" db="EMBL/GenBank/DDBJ databases">
        <title>Isolation and Characterization of Family Methanocellaceae Species from Potential Methane Hydrate Area Offshore Southwestern Taiwan.</title>
        <authorList>
            <person name="Zhang W.-L."/>
            <person name="Chen W.-C."/>
            <person name="Lai M.-C."/>
            <person name="Chen S.-C."/>
        </authorList>
    </citation>
    <scope>NUCLEOTIDE SEQUENCE [LARGE SCALE GENOMIC DNA]</scope>
    <source>
        <strain evidence="1 2">CWC-04</strain>
    </source>
</reference>
<dbReference type="RefSeq" id="WP_230743228.1">
    <property type="nucleotide sequence ID" value="NZ_PGCK01000015.1"/>
</dbReference>
<protein>
    <submittedName>
        <fullName evidence="1">Uncharacterized protein</fullName>
    </submittedName>
</protein>
<accession>A0AAP2REH8</accession>
<dbReference type="EMBL" id="PGCK01000015">
    <property type="protein sequence ID" value="MCD1296239.1"/>
    <property type="molecule type" value="Genomic_DNA"/>
</dbReference>
<organism evidence="1 2">
    <name type="scientific">Methanooceanicella nereidis</name>
    <dbReference type="NCBI Taxonomy" id="2052831"/>
    <lineage>
        <taxon>Archaea</taxon>
        <taxon>Methanobacteriati</taxon>
        <taxon>Methanobacteriota</taxon>
        <taxon>Stenosarchaea group</taxon>
        <taxon>Methanomicrobia</taxon>
        <taxon>Methanocellales</taxon>
        <taxon>Methanocellaceae</taxon>
        <taxon>Methanooceanicella</taxon>
    </lineage>
</organism>
<keyword evidence="2" id="KW-1185">Reference proteome</keyword>
<dbReference type="Proteomes" id="UP001320159">
    <property type="component" value="Unassembled WGS sequence"/>
</dbReference>
<evidence type="ECO:0000313" key="1">
    <source>
        <dbReference type="EMBL" id="MCD1296239.1"/>
    </source>
</evidence>
<dbReference type="AlphaFoldDB" id="A0AAP2REH8"/>
<gene>
    <name evidence="1" type="ORF">CUJ83_14650</name>
</gene>
<proteinExistence type="predicted"/>
<evidence type="ECO:0000313" key="2">
    <source>
        <dbReference type="Proteomes" id="UP001320159"/>
    </source>
</evidence>
<comment type="caution">
    <text evidence="1">The sequence shown here is derived from an EMBL/GenBank/DDBJ whole genome shotgun (WGS) entry which is preliminary data.</text>
</comment>
<name>A0AAP2REH8_9EURY</name>